<dbReference type="GO" id="GO:0016740">
    <property type="term" value="F:transferase activity"/>
    <property type="evidence" value="ECO:0007669"/>
    <property type="project" value="UniProtKB-KW"/>
</dbReference>
<dbReference type="Gene3D" id="3.90.1200.10">
    <property type="match status" value="1"/>
</dbReference>
<organism evidence="2 3">
    <name type="scientific">Rariglobus hedericola</name>
    <dbReference type="NCBI Taxonomy" id="2597822"/>
    <lineage>
        <taxon>Bacteria</taxon>
        <taxon>Pseudomonadati</taxon>
        <taxon>Verrucomicrobiota</taxon>
        <taxon>Opitutia</taxon>
        <taxon>Opitutales</taxon>
        <taxon>Opitutaceae</taxon>
        <taxon>Rariglobus</taxon>
    </lineage>
</organism>
<dbReference type="InterPro" id="IPR011009">
    <property type="entry name" value="Kinase-like_dom_sf"/>
</dbReference>
<proteinExistence type="predicted"/>
<feature type="domain" description="Aminoglycoside phosphotransferase" evidence="1">
    <location>
        <begin position="32"/>
        <end position="270"/>
    </location>
</feature>
<dbReference type="InterPro" id="IPR002575">
    <property type="entry name" value="Aminoglycoside_PTrfase"/>
</dbReference>
<accession>A0A556QSH5</accession>
<dbReference type="RefSeq" id="WP_144230138.1">
    <property type="nucleotide sequence ID" value="NZ_CBCRVV010000012.1"/>
</dbReference>
<dbReference type="Proteomes" id="UP000315648">
    <property type="component" value="Unassembled WGS sequence"/>
</dbReference>
<dbReference type="OrthoDB" id="526037at2"/>
<dbReference type="Pfam" id="PF01636">
    <property type="entry name" value="APH"/>
    <property type="match status" value="1"/>
</dbReference>
<dbReference type="EMBL" id="VMBG01000001">
    <property type="protein sequence ID" value="TSJ79597.1"/>
    <property type="molecule type" value="Genomic_DNA"/>
</dbReference>
<evidence type="ECO:0000313" key="3">
    <source>
        <dbReference type="Proteomes" id="UP000315648"/>
    </source>
</evidence>
<gene>
    <name evidence="2" type="ORF">FPL22_10015</name>
</gene>
<sequence length="374" mass="40545">MSTTTLPSLSEFVELTRRFSIYGEAVAAAHHGSGHINDTFAVTVSQAGTAVRYIFQRINHRIFTDVPALMDNILRVTSHQQARLTATGGGDASRRSLTVIPGRDGRPYVRDDGGAWWRAYLFIEQALTYDKIESAAQARTAAQAFGEFQRLLADLPGGRLSETIPAFHHTPRRYATFDAAAQADVVGRAAGCAEDVAFARSKEPLARTLTDLLDAGLVPERVTHNDTKLNNVMLDDVTGAGVCVIDLDTVMPGLSLYDFGDMVRSATNAAAEDETDLTQVVARPEIFAALAEGFLAGAGAALNDVERAHLVVAGQVITYEIGLRFLTDHLQGDVYFKIKRPGHNLDRARNQFALVRSLEAQSAAFEKIVSALSQ</sequence>
<keyword evidence="3" id="KW-1185">Reference proteome</keyword>
<protein>
    <submittedName>
        <fullName evidence="2">Aminoglycoside phosphotransferase family protein</fullName>
    </submittedName>
</protein>
<keyword evidence="2" id="KW-0808">Transferase</keyword>
<dbReference type="AlphaFoldDB" id="A0A556QSH5"/>
<name>A0A556QSH5_9BACT</name>
<evidence type="ECO:0000313" key="2">
    <source>
        <dbReference type="EMBL" id="TSJ79597.1"/>
    </source>
</evidence>
<evidence type="ECO:0000259" key="1">
    <source>
        <dbReference type="Pfam" id="PF01636"/>
    </source>
</evidence>
<reference evidence="2 3" key="1">
    <citation type="submission" date="2019-07" db="EMBL/GenBank/DDBJ databases">
        <title>Description of 53C-WASEF.</title>
        <authorList>
            <person name="Pitt A."/>
            <person name="Hahn M.W."/>
        </authorList>
    </citation>
    <scope>NUCLEOTIDE SEQUENCE [LARGE SCALE GENOMIC DNA]</scope>
    <source>
        <strain evidence="2 3">53C-WASEF</strain>
    </source>
</reference>
<dbReference type="SUPFAM" id="SSF56112">
    <property type="entry name" value="Protein kinase-like (PK-like)"/>
    <property type="match status" value="1"/>
</dbReference>
<comment type="caution">
    <text evidence="2">The sequence shown here is derived from an EMBL/GenBank/DDBJ whole genome shotgun (WGS) entry which is preliminary data.</text>
</comment>